<name>A0A6P2C8H6_9NOCA</name>
<evidence type="ECO:0000313" key="3">
    <source>
        <dbReference type="Proteomes" id="UP000471120"/>
    </source>
</evidence>
<evidence type="ECO:0000313" key="1">
    <source>
        <dbReference type="EMBL" id="TXG88261.1"/>
    </source>
</evidence>
<comment type="caution">
    <text evidence="2">The sequence shown here is derived from an EMBL/GenBank/DDBJ whole genome shotgun (WGS) entry which is preliminary data.</text>
</comment>
<dbReference type="EMBL" id="QRCM01000003">
    <property type="protein sequence ID" value="TXG88261.1"/>
    <property type="molecule type" value="Genomic_DNA"/>
</dbReference>
<accession>A0A6P2C8H6</accession>
<protein>
    <recommendedName>
        <fullName evidence="4">DNA polymerase III beta sliding clamp central domain-containing protein</fullName>
    </recommendedName>
</protein>
<dbReference type="AlphaFoldDB" id="A0A6P2C8H6"/>
<gene>
    <name evidence="2" type="ORF">DW322_00820</name>
    <name evidence="1" type="ORF">DW322_21500</name>
</gene>
<evidence type="ECO:0008006" key="4">
    <source>
        <dbReference type="Google" id="ProtNLM"/>
    </source>
</evidence>
<reference evidence="2 3" key="1">
    <citation type="submission" date="2018-07" db="EMBL/GenBank/DDBJ databases">
        <title>Genome sequence of Rhodococcus rhodnii ATCC 35071 from Rhodnius prolixus.</title>
        <authorList>
            <person name="Patel V."/>
            <person name="Vogel K.J."/>
        </authorList>
    </citation>
    <scope>NUCLEOTIDE SEQUENCE [LARGE SCALE GENOMIC DNA]</scope>
    <source>
        <strain evidence="2 3">ATCC 35071</strain>
    </source>
</reference>
<dbReference type="EMBL" id="QRCM01000001">
    <property type="protein sequence ID" value="TXG89047.1"/>
    <property type="molecule type" value="Genomic_DNA"/>
</dbReference>
<sequence>MTSILVSTNDLRAGLVSTVVHACTDGELPAMCRVRLDIGRENVTITTTDRFTAGLAIVSVFAHLDTDREETDLAWIDVIDLAVDDVQKILSIFKAPKDRGDEPQYLLRIDADDKHVTVTDSSGMIDGRALKLPRLPADESFPNLEAMFARHHRAVPVLIEDLAVGGSFLARFKAASSCYREALVVESTKAGRGLLIRCGESFLGLLMPVTVDEDTDRRLREWRHAWTNRFDHDNTQDDAA</sequence>
<evidence type="ECO:0000313" key="2">
    <source>
        <dbReference type="EMBL" id="TXG89047.1"/>
    </source>
</evidence>
<dbReference type="Proteomes" id="UP000471120">
    <property type="component" value="Unassembled WGS sequence"/>
</dbReference>
<dbReference type="RefSeq" id="WP_010838945.1">
    <property type="nucleotide sequence ID" value="NZ_QRCM01000001.1"/>
</dbReference>
<proteinExistence type="predicted"/>
<organism evidence="2 3">
    <name type="scientific">Rhodococcus rhodnii</name>
    <dbReference type="NCBI Taxonomy" id="38312"/>
    <lineage>
        <taxon>Bacteria</taxon>
        <taxon>Bacillati</taxon>
        <taxon>Actinomycetota</taxon>
        <taxon>Actinomycetes</taxon>
        <taxon>Mycobacteriales</taxon>
        <taxon>Nocardiaceae</taxon>
        <taxon>Rhodococcus</taxon>
    </lineage>
</organism>